<comment type="caution">
    <text evidence="6">The sequence shown here is derived from an EMBL/GenBank/DDBJ whole genome shotgun (WGS) entry which is preliminary data.</text>
</comment>
<proteinExistence type="predicted"/>
<dbReference type="Proteomes" id="UP001297361">
    <property type="component" value="Unassembled WGS sequence"/>
</dbReference>
<dbReference type="InterPro" id="IPR058909">
    <property type="entry name" value="CD_NTase_C"/>
</dbReference>
<evidence type="ECO:0000313" key="7">
    <source>
        <dbReference type="Proteomes" id="UP001297361"/>
    </source>
</evidence>
<evidence type="ECO:0000256" key="2">
    <source>
        <dbReference type="ARBA" id="ARBA00022695"/>
    </source>
</evidence>
<dbReference type="RefSeq" id="WP_228427201.1">
    <property type="nucleotide sequence ID" value="NZ_JAJFNJ020000003.1"/>
</dbReference>
<dbReference type="EMBL" id="JAJFNJ020000003">
    <property type="protein sequence ID" value="MEC3889804.1"/>
    <property type="molecule type" value="Genomic_DNA"/>
</dbReference>
<evidence type="ECO:0000256" key="4">
    <source>
        <dbReference type="ARBA" id="ARBA00023118"/>
    </source>
</evidence>
<reference evidence="6" key="1">
    <citation type="submission" date="2021-10" db="EMBL/GenBank/DDBJ databases">
        <authorList>
            <person name="Hussein R."/>
            <person name="Harrison J."/>
            <person name="Studholme D.J."/>
            <person name="Vicente J."/>
            <person name="Grant M."/>
        </authorList>
    </citation>
    <scope>NUCLEOTIDE SEQUENCE</scope>
    <source>
        <strain evidence="6">NCPPB 2970</strain>
    </source>
</reference>
<keyword evidence="4" id="KW-0051">Antiviral defense</keyword>
<name>A0AAJ3CEW7_XANCA</name>
<dbReference type="Pfam" id="PF26305">
    <property type="entry name" value="CD_NTase_C"/>
    <property type="match status" value="1"/>
</dbReference>
<sequence length="372" mass="41131">MSADIDKRLANLSLRRNGRDRATMTFDSVASLESLKETYQERATGKNTRYALGAMQEVGKQYTDKGIEEAGRVQARINDGLAKEGLHCTFKLQGSVPGNIHIRGASDVDFLVLDPRFIKYDASGPGARQGYYREPYLGSPLATLQSLRASIEQIIINAYPAATVDCSGGKAIQVSGGSLDRDIDVVTASWFDTPEYQSTRNEDFRGVDILDKKVPALIRNAPFLHLLRLKERDAETWGGLKKAIRLCKTLKADAANEGTHIDINSYDIASALWNADADSLRAGIIDELSILSAATRYFLYLASNLTHARNLQTPNGLRQVFDTEDKLKAIPVLAQELVELAKSVAQEQAPLLERNAQFEDWMGTLQRTKIPQ</sequence>
<evidence type="ECO:0000259" key="5">
    <source>
        <dbReference type="Pfam" id="PF26305"/>
    </source>
</evidence>
<feature type="domain" description="cGAS/DncV-like nucleotidyltransferase C-terminal helical" evidence="5">
    <location>
        <begin position="230"/>
        <end position="328"/>
    </location>
</feature>
<keyword evidence="3" id="KW-0547">Nucleotide-binding</keyword>
<organism evidence="6 7">
    <name type="scientific">Xanthomonas campestris pv. papavericola</name>
    <dbReference type="NCBI Taxonomy" id="487881"/>
    <lineage>
        <taxon>Bacteria</taxon>
        <taxon>Pseudomonadati</taxon>
        <taxon>Pseudomonadota</taxon>
        <taxon>Gammaproteobacteria</taxon>
        <taxon>Lysobacterales</taxon>
        <taxon>Lysobacteraceae</taxon>
        <taxon>Xanthomonas</taxon>
    </lineage>
</organism>
<evidence type="ECO:0000313" key="6">
    <source>
        <dbReference type="EMBL" id="MEC3889804.1"/>
    </source>
</evidence>
<accession>A0AAJ3CEW7</accession>
<protein>
    <recommendedName>
        <fullName evidence="5">cGAS/DncV-like nucleotidyltransferase C-terminal helical domain-containing protein</fullName>
    </recommendedName>
</protein>
<keyword evidence="1" id="KW-0808">Transferase</keyword>
<evidence type="ECO:0000256" key="1">
    <source>
        <dbReference type="ARBA" id="ARBA00022679"/>
    </source>
</evidence>
<gene>
    <name evidence="6" type="ORF">LLE72_019120</name>
</gene>
<reference evidence="6" key="2">
    <citation type="submission" date="2024-01" db="EMBL/GenBank/DDBJ databases">
        <title>Long-read genome sequencing of X. campestris pv. papavericola.</title>
        <authorList>
            <person name="Hussain R.M.F."/>
            <person name="Greer S."/>
            <person name="Harrison J."/>
            <person name="Grant M."/>
            <person name="Vicente J."/>
            <person name="Studholme D.J."/>
        </authorList>
    </citation>
    <scope>NUCLEOTIDE SEQUENCE</scope>
    <source>
        <strain evidence="6">NCPPB 2970</strain>
    </source>
</reference>
<dbReference type="AlphaFoldDB" id="A0AAJ3CEW7"/>
<evidence type="ECO:0000256" key="3">
    <source>
        <dbReference type="ARBA" id="ARBA00022741"/>
    </source>
</evidence>
<keyword evidence="2" id="KW-0548">Nucleotidyltransferase</keyword>